<feature type="compositionally biased region" description="Basic and acidic residues" evidence="13">
    <location>
        <begin position="2526"/>
        <end position="2537"/>
    </location>
</feature>
<feature type="compositionally biased region" description="Basic and acidic residues" evidence="13">
    <location>
        <begin position="1706"/>
        <end position="1715"/>
    </location>
</feature>
<protein>
    <recommendedName>
        <fullName evidence="2">1-phosphatidylinositol-4-phosphate 5-kinase</fullName>
        <ecNumber evidence="2">2.7.1.68</ecNumber>
    </recommendedName>
    <alternativeName>
        <fullName evidence="10">1-phosphatidylinositol 4-phosphate kinase</fullName>
    </alternativeName>
    <alternativeName>
        <fullName evidence="8">Diphosphoinositide kinase</fullName>
    </alternativeName>
    <alternativeName>
        <fullName evidence="9">PIP5K</fullName>
    </alternativeName>
</protein>
<dbReference type="VEuPathDB" id="FungiDB:TERG_02497"/>
<feature type="region of interest" description="Disordered" evidence="13">
    <location>
        <begin position="1769"/>
        <end position="1914"/>
    </location>
</feature>
<dbReference type="VEuPathDB" id="FungiDB:TERG_02499"/>
<feature type="compositionally biased region" description="Polar residues" evidence="13">
    <location>
        <begin position="2440"/>
        <end position="2453"/>
    </location>
</feature>
<feature type="compositionally biased region" description="Pro residues" evidence="13">
    <location>
        <begin position="2598"/>
        <end position="2617"/>
    </location>
</feature>
<dbReference type="PANTHER" id="PTHR23086">
    <property type="entry name" value="PHOSPHATIDYLINOSITOL-4-PHOSPHATE 5-KINASE"/>
    <property type="match status" value="1"/>
</dbReference>
<feature type="compositionally biased region" description="Pro residues" evidence="13">
    <location>
        <begin position="2547"/>
        <end position="2560"/>
    </location>
</feature>
<feature type="compositionally biased region" description="Polar residues" evidence="13">
    <location>
        <begin position="1597"/>
        <end position="1619"/>
    </location>
</feature>
<dbReference type="InterPro" id="IPR017441">
    <property type="entry name" value="Protein_kinase_ATP_BS"/>
</dbReference>
<dbReference type="GO" id="GO:0016308">
    <property type="term" value="F:1-phosphatidylinositol-4-phosphate 5-kinase activity"/>
    <property type="evidence" value="ECO:0007669"/>
    <property type="project" value="UniProtKB-EC"/>
</dbReference>
<dbReference type="SMART" id="SM00330">
    <property type="entry name" value="PIPKc"/>
    <property type="match status" value="1"/>
</dbReference>
<comment type="caution">
    <text evidence="16">The sequence shown here is derived from an EMBL/GenBank/DDBJ whole genome shotgun (WGS) entry which is preliminary data.</text>
</comment>
<proteinExistence type="predicted"/>
<evidence type="ECO:0000256" key="6">
    <source>
        <dbReference type="ARBA" id="ARBA00022777"/>
    </source>
</evidence>
<reference evidence="16 17" key="1">
    <citation type="submission" date="2016-05" db="EMBL/GenBank/DDBJ databases">
        <title>Genome sequencing of Trichophyton rubrum CMCC(F)T1i isolated from hair.</title>
        <authorList>
            <person name="Zhan P."/>
            <person name="Tao Y."/>
            <person name="Liu W."/>
        </authorList>
    </citation>
    <scope>NUCLEOTIDE SEQUENCE [LARGE SCALE GENOMIC DNA]</scope>
    <source>
        <strain evidence="17">CMCC(F)T1i</strain>
    </source>
</reference>
<evidence type="ECO:0000256" key="11">
    <source>
        <dbReference type="PROSITE-ProRule" id="PRU00781"/>
    </source>
</evidence>
<dbReference type="InterPro" id="IPR000719">
    <property type="entry name" value="Prot_kinase_dom"/>
</dbReference>
<evidence type="ECO:0000256" key="9">
    <source>
        <dbReference type="ARBA" id="ARBA00080374"/>
    </source>
</evidence>
<feature type="region of interest" description="Disordered" evidence="13">
    <location>
        <begin position="1545"/>
        <end position="1564"/>
    </location>
</feature>
<feature type="domain" description="PIPK" evidence="15">
    <location>
        <begin position="2015"/>
        <end position="2426"/>
    </location>
</feature>
<feature type="region of interest" description="Disordered" evidence="13">
    <location>
        <begin position="1920"/>
        <end position="1939"/>
    </location>
</feature>
<feature type="compositionally biased region" description="Polar residues" evidence="13">
    <location>
        <begin position="1447"/>
        <end position="1456"/>
    </location>
</feature>
<dbReference type="EMBL" id="LHPM01000013">
    <property type="protein sequence ID" value="OAL65530.1"/>
    <property type="molecule type" value="Genomic_DNA"/>
</dbReference>
<evidence type="ECO:0000256" key="10">
    <source>
        <dbReference type="ARBA" id="ARBA00082306"/>
    </source>
</evidence>
<dbReference type="VEuPathDB" id="FungiDB:TERG_02498"/>
<feature type="region of interest" description="Disordered" evidence="13">
    <location>
        <begin position="1593"/>
        <end position="1656"/>
    </location>
</feature>
<feature type="compositionally biased region" description="Polar residues" evidence="13">
    <location>
        <begin position="2573"/>
        <end position="2583"/>
    </location>
</feature>
<feature type="compositionally biased region" description="Polar residues" evidence="13">
    <location>
        <begin position="1870"/>
        <end position="1904"/>
    </location>
</feature>
<dbReference type="PANTHER" id="PTHR23086:SF8">
    <property type="entry name" value="PHOSPHATIDYLINOSITOL 5-PHOSPHATE 4-KINASE, ISOFORM A"/>
    <property type="match status" value="1"/>
</dbReference>
<feature type="domain" description="Protein kinase" evidence="14">
    <location>
        <begin position="583"/>
        <end position="957"/>
    </location>
</feature>
<dbReference type="VEuPathDB" id="FungiDB:TERG_02500"/>
<feature type="compositionally biased region" description="Polar residues" evidence="13">
    <location>
        <begin position="1716"/>
        <end position="1736"/>
    </location>
</feature>
<evidence type="ECO:0000256" key="8">
    <source>
        <dbReference type="ARBA" id="ARBA00078403"/>
    </source>
</evidence>
<dbReference type="InterPro" id="IPR032675">
    <property type="entry name" value="LRR_dom_sf"/>
</dbReference>
<keyword evidence="4 11" id="KW-0808">Transferase</keyword>
<dbReference type="InterPro" id="IPR011009">
    <property type="entry name" value="Kinase-like_dom_sf"/>
</dbReference>
<dbReference type="Gene3D" id="1.10.510.10">
    <property type="entry name" value="Transferase(Phosphotransferase) domain 1"/>
    <property type="match status" value="2"/>
</dbReference>
<dbReference type="InterPro" id="IPR002498">
    <property type="entry name" value="PInositol-4-P-4/5-kinase_core"/>
</dbReference>
<dbReference type="GO" id="GO:0046854">
    <property type="term" value="P:phosphatidylinositol phosphate biosynthetic process"/>
    <property type="evidence" value="ECO:0007669"/>
    <property type="project" value="TreeGrafter"/>
</dbReference>
<evidence type="ECO:0000256" key="13">
    <source>
        <dbReference type="SAM" id="MobiDB-lite"/>
    </source>
</evidence>
<feature type="domain" description="Protein kinase" evidence="14">
    <location>
        <begin position="1023"/>
        <end position="1367"/>
    </location>
</feature>
<name>A0A178EZG5_TRIRU</name>
<dbReference type="Gene3D" id="3.80.10.10">
    <property type="entry name" value="Ribonuclease Inhibitor"/>
    <property type="match status" value="1"/>
</dbReference>
<dbReference type="SUPFAM" id="SSF56112">
    <property type="entry name" value="Protein kinase-like (PK-like)"/>
    <property type="match status" value="2"/>
</dbReference>
<gene>
    <name evidence="16" type="ORF">A7C99_2627</name>
</gene>
<feature type="compositionally biased region" description="Polar residues" evidence="13">
    <location>
        <begin position="2474"/>
        <end position="2483"/>
    </location>
</feature>
<keyword evidence="3" id="KW-0597">Phosphoprotein</keyword>
<dbReference type="Gene3D" id="3.30.200.20">
    <property type="entry name" value="Phosphorylase Kinase, domain 1"/>
    <property type="match status" value="2"/>
</dbReference>
<evidence type="ECO:0000256" key="7">
    <source>
        <dbReference type="ARBA" id="ARBA00022840"/>
    </source>
</evidence>
<evidence type="ECO:0000256" key="4">
    <source>
        <dbReference type="ARBA" id="ARBA00022679"/>
    </source>
</evidence>
<evidence type="ECO:0000259" key="15">
    <source>
        <dbReference type="PROSITE" id="PS51455"/>
    </source>
</evidence>
<organism evidence="16 17">
    <name type="scientific">Trichophyton rubrum</name>
    <name type="common">Athlete's foot fungus</name>
    <name type="synonym">Epidermophyton rubrum</name>
    <dbReference type="NCBI Taxonomy" id="5551"/>
    <lineage>
        <taxon>Eukaryota</taxon>
        <taxon>Fungi</taxon>
        <taxon>Dikarya</taxon>
        <taxon>Ascomycota</taxon>
        <taxon>Pezizomycotina</taxon>
        <taxon>Eurotiomycetes</taxon>
        <taxon>Eurotiomycetidae</taxon>
        <taxon>Onygenales</taxon>
        <taxon>Arthrodermataceae</taxon>
        <taxon>Trichophyton</taxon>
    </lineage>
</organism>
<feature type="compositionally biased region" description="Low complexity" evidence="13">
    <location>
        <begin position="1769"/>
        <end position="1783"/>
    </location>
</feature>
<evidence type="ECO:0000256" key="1">
    <source>
        <dbReference type="ARBA" id="ARBA00000444"/>
    </source>
</evidence>
<dbReference type="Pfam" id="PF00069">
    <property type="entry name" value="Pkinase"/>
    <property type="match status" value="2"/>
</dbReference>
<dbReference type="FunFam" id="3.30.800.10:FF:000009">
    <property type="entry name" value="Phosphatidylinositol 4-phosphate 5-kinase its3"/>
    <property type="match status" value="1"/>
</dbReference>
<dbReference type="SMART" id="SM00220">
    <property type="entry name" value="S_TKc"/>
    <property type="match status" value="2"/>
</dbReference>
<feature type="compositionally biased region" description="Polar residues" evidence="13">
    <location>
        <begin position="1790"/>
        <end position="1822"/>
    </location>
</feature>
<evidence type="ECO:0000313" key="16">
    <source>
        <dbReference type="EMBL" id="OAL65530.1"/>
    </source>
</evidence>
<evidence type="ECO:0000256" key="2">
    <source>
        <dbReference type="ARBA" id="ARBA00012172"/>
    </source>
</evidence>
<keyword evidence="6 11" id="KW-0418">Kinase</keyword>
<dbReference type="Gene3D" id="3.30.810.10">
    <property type="entry name" value="2-Layer Sandwich"/>
    <property type="match status" value="1"/>
</dbReference>
<dbReference type="GO" id="GO:0005886">
    <property type="term" value="C:plasma membrane"/>
    <property type="evidence" value="ECO:0007669"/>
    <property type="project" value="TreeGrafter"/>
</dbReference>
<dbReference type="EC" id="2.7.1.68" evidence="2"/>
<dbReference type="PROSITE" id="PS51455">
    <property type="entry name" value="PIPK"/>
    <property type="match status" value="1"/>
</dbReference>
<dbReference type="Gene3D" id="3.30.800.10">
    <property type="entry name" value="Phosphatidylinositol Phosphate Kinase II Beta"/>
    <property type="match status" value="1"/>
</dbReference>
<dbReference type="InterPro" id="IPR027484">
    <property type="entry name" value="PInositol-4-P-5-kinase_N"/>
</dbReference>
<dbReference type="PROSITE" id="PS50011">
    <property type="entry name" value="PROTEIN_KINASE_DOM"/>
    <property type="match status" value="2"/>
</dbReference>
<sequence length="2617" mass="294151">MASFQDLPHEIVQLIGSYLSPASLHNFSLVNSLCCAVSDQGIFQHIHLVLSKRKKLVEELHRWDQILHQSPRRASRHVRRLTISCTCYPRGWTDFESWAETKYWSCGFFCDCVPDNGVLHDFFYYPTGSTALTAARLDQAGQAELEDEDERWRWQEKWNWSPLTEFIARLPALHELVYFRRNVPPPGLLDVLDDRHPLCRLHILFPPLEVLPGNRGRINRYHRQLFTSPNLHHVAVDVSETSHEVHAAPDIPPRSLYWLGISDNNVTATCFEALARYILFSSLRCLVLTGDIREDGIAWLVSKAGIFTSLEALTCDLTARDDDRYSFEVRQRRDQAGVAVLAAFRPLKRLMLNDLYGRAVYDAALRYHGPTLQQLFLHSAHDKILLHASVKMIDNIRLTCPNLRKLRLSIRRSQGDRHEVEHYRALAKIPKLELLHLYLDPINYSRDPDSPETYDLTRAPVVDDAYIRQSLVNYAVDASLAASIFRIIAKNPFTGGYSAFKDITVYVRTGRAREISSGNPAYASYFSFLHYLTHKSWKCTRGEASDEVVVKEIDVSDVEDLEGYRPGGYHPTVIGETLCDGRYEIIHKLGYGGYSTIWLAHDQQRQRYVSLKILVAAASRDNADNESKILRLLSKGGLEHPGRRFIPTLLDQFSFDGPNGHHQCLVGEPAGCSIASSKENSTNLMFPRDAARSIAAQLVMGLDYLHANDICHGDLHLGNFLLRVPEFDNLSPDELYERHGKPYEVPTHRLDGRPSTPHAPLHVVYPMKQNMPSNEITDPEILISDYGTSFAVSKTTSPRLHTPALYSPPEDFFNDSIIGTAADVWTLGVVLYDAMGERPLFETFAWDPDDIIGEMVNTLGYEQMPERWWNSWKCRSEFFNEDGSWVSDFRRIGTPAFRRLHQRMWDMGRGETPESCQWDVAGGELKALEDMLRSMMTFEPAQRPTTRQLPASDLAYLTQKSPLTNGCILGTRSHRQDEAVAIFNNWDYTIASTYQAGCERLERYCPGGYHLVKIGDQLCDGRYSMVQFLGHGGSSTVWLASDKVQQKLVAVKIKTPDSTDQEEVIMAEVRDMPSIRRLQDVFVEQGPNGTHRCLVMETGLCSLRVSKVMSAHELLYLSTARAIIADLVLIVQSLHDRRIVHGDIHGGNILLRLPEDIKRITDATTLYQRFGEPITKPVVRVDRQPLDVGVPTDVHWPIRLSVRSDKIKDSHLPSMLSDFTSSYYPSRTRQIISRTLPHIVPPEAFFIDEYNVEERLSFPSEIWTLACTVFDILGGGGLFSVMGGGILQDQASALGKFPEPWWSQWEERAEFFTEDGESIEFPNSKDSLEDRYDWFVTAARRRYKMEYPVEEEKRAFLQMIGPMLRYLPGCGSAGDAKSLVHAKSSHAPLTFGPLPHQHEASKTARLRIAQGLVLLVFVYQPVVSSILQRGRIGGPNQRRRQQRRTTEPTASVTTVSLHRLHGQPPSPASCFQPDDGKVEDQTRRRVDGLKLLVRPVSLFAVSASSVLALLSQAAQSNRQVNSVIDSLPPRLDCIALLRRLFRFACSPPQSRDSPPRTGSAPSTRPLHMLAFAGADEKAEGTWRVDYLVIEQPPSPPALSQRSSFPQTMPALSSPDAPNSHQQHQHQQHNQHNQHTPGTKPASSLFAHPASKQPHEKAAANTFLWNPDFNNGDTGDGVTASANFFVDSRSRGPNSKAGATVSISPSRDQDRDRTESVDSSLRNGCAVSSRNSMADNATTTTPTTTTNGASAHNEAYEEFADEHERWMNGTGQAQGQQGTINGAALPYRPSSKPSTTTNYQASQLHNYTGYPSTAELTPPSSSSQHEDAGPAPTRPPPPIPTTATTTTSTTTTTTTSVSKPTTPTPKPTTTLDTNNLAPEQQTITYRHSSPAPQGPSSAHSEIPTSPSSPPGGRLIHRHTLQVPRHSSSRASREPSTPIAIDDTLLPIDRVSSPTSVLRRGSFTIPRLSQRSNHSEPQLDEALHDEGAARWTEAFKQRRASKRKRREEEDEDRVIVGTKVDQHHVNWVTAYNMLTGIRFTVSRTNAKLDRDLTDADFDAKHKFSFDITGNELTPSAKYDFKFKDYAPWVFRRLRAKFQLDPADYLMSLTSKYILSELGSPGKSGSFFYFSRDYKYIIKTIHHAEHKLLRRILREYYAHIENNPNTLISQFYGLHRVKMAYGRKIHFVVMNNLFPPHRDIHQMYDLKGSTIGRDFKEEDLVANPRATLKDLNWLRRNRHINCGKEKREVFLAQLRRDVSLLQRLKIMDYSLLIGIHDVEKGNEEKLRDRTLQIFQPGGDLADEQQPNLLMRTPSRLENARKARELREMIKREKPVPMEHTTAKMPDEVLDERKNLVFYSDDGGFRATNENGDPGNEIYYLGVIDCLTHYGMVKKAEHFWKGLSHNSSQISPIPPEAYGERFLAFITSITKSKDQVEREKQTAEAAQTHTTDEATTSAEKKSADAQKSQSAHPEPSRTLKTVSTPADFNNGGAAATLPVVEEVGESSSTGGRSGRSNVSRGGEGDGAPADEERWTSMESRRHSFRTAREPASPPPVSAPPPIPSPKIGDGEYKSHTYLGNPTDSNGTIRAIRNSSERDKELPPTPDRPPMPQRRPPPTPPS</sequence>
<dbReference type="PROSITE" id="PS00107">
    <property type="entry name" value="PROTEIN_KINASE_ATP"/>
    <property type="match status" value="1"/>
</dbReference>
<keyword evidence="5 11" id="KW-0547">Nucleotide-binding</keyword>
<feature type="region of interest" description="Disordered" evidence="13">
    <location>
        <begin position="1686"/>
        <end position="1750"/>
    </location>
</feature>
<dbReference type="Proteomes" id="UP000243015">
    <property type="component" value="Unassembled WGS sequence"/>
</dbReference>
<dbReference type="SUPFAM" id="SSF52047">
    <property type="entry name" value="RNI-like"/>
    <property type="match status" value="1"/>
</dbReference>
<dbReference type="GO" id="GO:0004672">
    <property type="term" value="F:protein kinase activity"/>
    <property type="evidence" value="ECO:0007669"/>
    <property type="project" value="InterPro"/>
</dbReference>
<dbReference type="InterPro" id="IPR027483">
    <property type="entry name" value="PInositol-4-P-4/5-kinase_C_sf"/>
</dbReference>
<evidence type="ECO:0000313" key="17">
    <source>
        <dbReference type="Proteomes" id="UP000243015"/>
    </source>
</evidence>
<accession>A0A178EZG5</accession>
<evidence type="ECO:0000256" key="3">
    <source>
        <dbReference type="ARBA" id="ARBA00022553"/>
    </source>
</evidence>
<feature type="compositionally biased region" description="Low complexity" evidence="13">
    <location>
        <begin position="2495"/>
        <end position="2516"/>
    </location>
</feature>
<feature type="compositionally biased region" description="Low complexity" evidence="13">
    <location>
        <begin position="1840"/>
        <end position="1860"/>
    </location>
</feature>
<dbReference type="CDD" id="cd17303">
    <property type="entry name" value="PIPKc_PIP5K_yeast_like"/>
    <property type="match status" value="1"/>
</dbReference>
<dbReference type="Pfam" id="PF01504">
    <property type="entry name" value="PIP5K"/>
    <property type="match status" value="1"/>
</dbReference>
<evidence type="ECO:0000256" key="5">
    <source>
        <dbReference type="ARBA" id="ARBA00022741"/>
    </source>
</evidence>
<feature type="region of interest" description="Disordered" evidence="13">
    <location>
        <begin position="1432"/>
        <end position="1479"/>
    </location>
</feature>
<feature type="region of interest" description="Disordered" evidence="13">
    <location>
        <begin position="2432"/>
        <end position="2617"/>
    </location>
</feature>
<dbReference type="SUPFAM" id="SSF56104">
    <property type="entry name" value="SAICAR synthase-like"/>
    <property type="match status" value="1"/>
</dbReference>
<evidence type="ECO:0000259" key="14">
    <source>
        <dbReference type="PROSITE" id="PS50011"/>
    </source>
</evidence>
<dbReference type="InterPro" id="IPR023610">
    <property type="entry name" value="PInositol-4/5-P-5/4-kinase"/>
</dbReference>
<comment type="catalytic activity">
    <reaction evidence="1">
        <text>a 1,2-diacyl-sn-glycero-3-phospho-(1D-myo-inositol 4-phosphate) + ATP = a 1,2-diacyl-sn-glycero-3-phospho-(1D-myo-inositol-4,5-bisphosphate) + ADP + H(+)</text>
        <dbReference type="Rhea" id="RHEA:14425"/>
        <dbReference type="ChEBI" id="CHEBI:15378"/>
        <dbReference type="ChEBI" id="CHEBI:30616"/>
        <dbReference type="ChEBI" id="CHEBI:58178"/>
        <dbReference type="ChEBI" id="CHEBI:58456"/>
        <dbReference type="ChEBI" id="CHEBI:456216"/>
        <dbReference type="EC" id="2.7.1.68"/>
    </reaction>
</comment>
<feature type="binding site" evidence="12">
    <location>
        <position position="1052"/>
    </location>
    <ligand>
        <name>ATP</name>
        <dbReference type="ChEBI" id="CHEBI:30616"/>
    </ligand>
</feature>
<evidence type="ECO:0000256" key="12">
    <source>
        <dbReference type="PROSITE-ProRule" id="PRU10141"/>
    </source>
</evidence>
<keyword evidence="7 11" id="KW-0067">ATP-binding</keyword>
<dbReference type="GO" id="GO:0005524">
    <property type="term" value="F:ATP binding"/>
    <property type="evidence" value="ECO:0007669"/>
    <property type="project" value="UniProtKB-UniRule"/>
</dbReference>